<dbReference type="EMBL" id="JAEFBJ010000009">
    <property type="protein sequence ID" value="KAG7572535.1"/>
    <property type="molecule type" value="Genomic_DNA"/>
</dbReference>
<feature type="region of interest" description="Disordered" evidence="1">
    <location>
        <begin position="1"/>
        <end position="55"/>
    </location>
</feature>
<dbReference type="Pfam" id="PF03078">
    <property type="entry name" value="ATHILA"/>
    <property type="match status" value="2"/>
</dbReference>
<feature type="domain" description="Arabidopsis retrotransposon Orf1 C-terminal" evidence="2">
    <location>
        <begin position="109"/>
        <end position="277"/>
    </location>
</feature>
<dbReference type="Proteomes" id="UP000694251">
    <property type="component" value="Chromosome 9"/>
</dbReference>
<name>A0A8T2AGC4_ARASU</name>
<sequence>MAKTKQRSGEKPQEQVAKAQTQKKKEGKRPVHETSGRKSGSECGSGSPKVGKKKAPPPTFTYNNYFNLLKAVEFLPTKYADHKLLSELGIHEAVYQIFKNIGYEAISNAYFLAKQLLYYKWWVTTTNPSSAQLSIGGIINPILIFCGVKLGASKEKLTRIDAPYLSKIDYLMDRLGHHMSLNMQKNVILPNCDITTLMTRDNVIFLLNDDVLYNTKSHPLLDPICGLKTNKQVDVGYSRDALPAPRVIGCERYNFQLYDGPIQNKALRHAHNSINLLQ</sequence>
<dbReference type="OrthoDB" id="1111629at2759"/>
<evidence type="ECO:0000259" key="2">
    <source>
        <dbReference type="Pfam" id="PF03078"/>
    </source>
</evidence>
<proteinExistence type="predicted"/>
<accession>A0A8T2AGC4</accession>
<feature type="compositionally biased region" description="Basic and acidic residues" evidence="1">
    <location>
        <begin position="28"/>
        <end position="40"/>
    </location>
</feature>
<dbReference type="AlphaFoldDB" id="A0A8T2AGC4"/>
<feature type="domain" description="Arabidopsis retrotransposon Orf1 C-terminal" evidence="2">
    <location>
        <begin position="58"/>
        <end position="104"/>
    </location>
</feature>
<gene>
    <name evidence="3" type="ORF">ISN44_As09g008950</name>
</gene>
<protein>
    <recommendedName>
        <fullName evidence="2">Arabidopsis retrotransposon Orf1 C-terminal domain-containing protein</fullName>
    </recommendedName>
</protein>
<reference evidence="3 4" key="1">
    <citation type="submission" date="2020-12" db="EMBL/GenBank/DDBJ databases">
        <title>Concerted genomic and epigenomic changes stabilize Arabidopsis allopolyploids.</title>
        <authorList>
            <person name="Chen Z."/>
        </authorList>
    </citation>
    <scope>NUCLEOTIDE SEQUENCE [LARGE SCALE GENOMIC DNA]</scope>
    <source>
        <strain evidence="3">As9502</strain>
        <tissue evidence="3">Leaf</tissue>
    </source>
</reference>
<evidence type="ECO:0000313" key="3">
    <source>
        <dbReference type="EMBL" id="KAG7572535.1"/>
    </source>
</evidence>
<keyword evidence="4" id="KW-1185">Reference proteome</keyword>
<evidence type="ECO:0000256" key="1">
    <source>
        <dbReference type="SAM" id="MobiDB-lite"/>
    </source>
</evidence>
<organism evidence="3 4">
    <name type="scientific">Arabidopsis suecica</name>
    <name type="common">Swedish thale-cress</name>
    <name type="synonym">Cardaminopsis suecica</name>
    <dbReference type="NCBI Taxonomy" id="45249"/>
    <lineage>
        <taxon>Eukaryota</taxon>
        <taxon>Viridiplantae</taxon>
        <taxon>Streptophyta</taxon>
        <taxon>Embryophyta</taxon>
        <taxon>Tracheophyta</taxon>
        <taxon>Spermatophyta</taxon>
        <taxon>Magnoliopsida</taxon>
        <taxon>eudicotyledons</taxon>
        <taxon>Gunneridae</taxon>
        <taxon>Pentapetalae</taxon>
        <taxon>rosids</taxon>
        <taxon>malvids</taxon>
        <taxon>Brassicales</taxon>
        <taxon>Brassicaceae</taxon>
        <taxon>Camelineae</taxon>
        <taxon>Arabidopsis</taxon>
    </lineage>
</organism>
<evidence type="ECO:0000313" key="4">
    <source>
        <dbReference type="Proteomes" id="UP000694251"/>
    </source>
</evidence>
<comment type="caution">
    <text evidence="3">The sequence shown here is derived from an EMBL/GenBank/DDBJ whole genome shotgun (WGS) entry which is preliminary data.</text>
</comment>
<dbReference type="InterPro" id="IPR004312">
    <property type="entry name" value="ATHILA_Orf1_C"/>
</dbReference>